<protein>
    <submittedName>
        <fullName evidence="1">Uncharacterized protein</fullName>
    </submittedName>
</protein>
<keyword evidence="2" id="KW-1185">Reference proteome</keyword>
<evidence type="ECO:0000313" key="1">
    <source>
        <dbReference type="EMBL" id="OIV89337.1"/>
    </source>
</evidence>
<name>A0A1J7G4T7_LUPAN</name>
<gene>
    <name evidence="1" type="ORF">TanjilG_23237</name>
</gene>
<dbReference type="EMBL" id="KV862317">
    <property type="protein sequence ID" value="OIV89337.1"/>
    <property type="molecule type" value="Genomic_DNA"/>
</dbReference>
<dbReference type="Gramene" id="OIV89337">
    <property type="protein sequence ID" value="OIV89337"/>
    <property type="gene ID" value="TanjilG_23237"/>
</dbReference>
<organism evidence="1 2">
    <name type="scientific">Lupinus angustifolius</name>
    <name type="common">Narrow-leaved blue lupine</name>
    <dbReference type="NCBI Taxonomy" id="3871"/>
    <lineage>
        <taxon>Eukaryota</taxon>
        <taxon>Viridiplantae</taxon>
        <taxon>Streptophyta</taxon>
        <taxon>Embryophyta</taxon>
        <taxon>Tracheophyta</taxon>
        <taxon>Spermatophyta</taxon>
        <taxon>Magnoliopsida</taxon>
        <taxon>eudicotyledons</taxon>
        <taxon>Gunneridae</taxon>
        <taxon>Pentapetalae</taxon>
        <taxon>rosids</taxon>
        <taxon>fabids</taxon>
        <taxon>Fabales</taxon>
        <taxon>Fabaceae</taxon>
        <taxon>Papilionoideae</taxon>
        <taxon>50 kb inversion clade</taxon>
        <taxon>genistoids sensu lato</taxon>
        <taxon>core genistoids</taxon>
        <taxon>Genisteae</taxon>
        <taxon>Lupinus</taxon>
    </lineage>
</organism>
<reference evidence="1 2" key="1">
    <citation type="journal article" date="2017" name="Plant Biotechnol. J.">
        <title>A comprehensive draft genome sequence for lupin (Lupinus angustifolius), an emerging health food: insights into plant-microbe interactions and legume evolution.</title>
        <authorList>
            <person name="Hane J.K."/>
            <person name="Ming Y."/>
            <person name="Kamphuis L.G."/>
            <person name="Nelson M.N."/>
            <person name="Garg G."/>
            <person name="Atkins C.A."/>
            <person name="Bayer P.E."/>
            <person name="Bravo A."/>
            <person name="Bringans S."/>
            <person name="Cannon S."/>
            <person name="Edwards D."/>
            <person name="Foley R."/>
            <person name="Gao L.L."/>
            <person name="Harrison M.J."/>
            <person name="Huang W."/>
            <person name="Hurgobin B."/>
            <person name="Li S."/>
            <person name="Liu C.W."/>
            <person name="McGrath A."/>
            <person name="Morahan G."/>
            <person name="Murray J."/>
            <person name="Weller J."/>
            <person name="Jian J."/>
            <person name="Singh K.B."/>
        </authorList>
    </citation>
    <scope>NUCLEOTIDE SEQUENCE [LARGE SCALE GENOMIC DNA]</scope>
    <source>
        <strain evidence="2">cv. Tanjil</strain>
        <tissue evidence="1">Whole plant</tissue>
    </source>
</reference>
<proteinExistence type="predicted"/>
<evidence type="ECO:0000313" key="2">
    <source>
        <dbReference type="Proteomes" id="UP000188354"/>
    </source>
</evidence>
<dbReference type="AlphaFoldDB" id="A0A1J7G4T7"/>
<accession>A0A1J7G4T7</accession>
<dbReference type="Proteomes" id="UP000188354">
    <property type="component" value="Unassembled WGS sequence"/>
</dbReference>
<sequence length="109" mass="12204">MTVTLFIVSPEIQKCVLGSDEVVSVLEGRVTREGVLLFWSWLGSMVLQLRWGRWTIDPILSFSFSGHRTDAVSSTTRLSRGGQGCWNKLTPLFLLLVHDLPNGMVRDKG</sequence>